<dbReference type="RefSeq" id="WP_009536554.1">
    <property type="nucleotide sequence ID" value="NZ_JH414504.1"/>
</dbReference>
<protein>
    <recommendedName>
        <fullName evidence="4">Plasmid stabilization system protein</fullName>
    </recommendedName>
</protein>
<accession>G9WUV0</accession>
<gene>
    <name evidence="2" type="ORF">HMPREF9624_00684</name>
</gene>
<dbReference type="PATRIC" id="fig|796944.3.peg.1400"/>
<dbReference type="InterPro" id="IPR035093">
    <property type="entry name" value="RelE/ParE_toxin_dom_sf"/>
</dbReference>
<keyword evidence="3" id="KW-1185">Reference proteome</keyword>
<proteinExistence type="predicted"/>
<dbReference type="InterPro" id="IPR007712">
    <property type="entry name" value="RelE/ParE_toxin"/>
</dbReference>
<comment type="caution">
    <text evidence="2">The sequence shown here is derived from an EMBL/GenBank/DDBJ whole genome shotgun (WGS) entry which is preliminary data.</text>
</comment>
<dbReference type="Proteomes" id="UP000003527">
    <property type="component" value="Unassembled WGS sequence"/>
</dbReference>
<dbReference type="EMBL" id="AFZD01000017">
    <property type="protein sequence ID" value="EHL11351.1"/>
    <property type="molecule type" value="Genomic_DNA"/>
</dbReference>
<keyword evidence="1" id="KW-1277">Toxin-antitoxin system</keyword>
<dbReference type="Gene3D" id="3.30.2310.20">
    <property type="entry name" value="RelE-like"/>
    <property type="match status" value="1"/>
</dbReference>
<evidence type="ECO:0008006" key="4">
    <source>
        <dbReference type="Google" id="ProtNLM"/>
    </source>
</evidence>
<dbReference type="Pfam" id="PF05016">
    <property type="entry name" value="ParE_toxin"/>
    <property type="match status" value="1"/>
</dbReference>
<sequence>MDKYKIKITSQAKDHLRLIQEYIAIELKVPSIAKKMLELLKSKIYSLETMPNRIKCIDEKPWQDLGFRKIRVKNYYIYFWIDDKKKEVHIVAIIYVKMDQGRQLVKL</sequence>
<evidence type="ECO:0000256" key="1">
    <source>
        <dbReference type="ARBA" id="ARBA00022649"/>
    </source>
</evidence>
<evidence type="ECO:0000313" key="3">
    <source>
        <dbReference type="Proteomes" id="UP000003527"/>
    </source>
</evidence>
<name>G9WUV0_9FIRM</name>
<organism evidence="2 3">
    <name type="scientific">Oribacterium asaccharolyticum ACB7</name>
    <dbReference type="NCBI Taxonomy" id="796944"/>
    <lineage>
        <taxon>Bacteria</taxon>
        <taxon>Bacillati</taxon>
        <taxon>Bacillota</taxon>
        <taxon>Clostridia</taxon>
        <taxon>Lachnospirales</taxon>
        <taxon>Lachnospiraceae</taxon>
        <taxon>Oribacterium</taxon>
    </lineage>
</organism>
<dbReference type="AlphaFoldDB" id="G9WUV0"/>
<reference evidence="2 3" key="1">
    <citation type="submission" date="2011-08" db="EMBL/GenBank/DDBJ databases">
        <title>The Genome Sequence of Oribacterium sp. ACB7.</title>
        <authorList>
            <consortium name="The Broad Institute Genome Sequencing Platform"/>
            <person name="Earl A."/>
            <person name="Ward D."/>
            <person name="Feldgarden M."/>
            <person name="Gevers D."/>
            <person name="Sizova M."/>
            <person name="Hazen A."/>
            <person name="Epstein S."/>
            <person name="Young S.K."/>
            <person name="Zeng Q."/>
            <person name="Gargeya S."/>
            <person name="Fitzgerald M."/>
            <person name="Haas B."/>
            <person name="Abouelleil A."/>
            <person name="Alvarado L."/>
            <person name="Arachchi H.M."/>
            <person name="Berlin A."/>
            <person name="Brown A."/>
            <person name="Chapman S.B."/>
            <person name="Chen Z."/>
            <person name="Dunbar C."/>
            <person name="Freedman E."/>
            <person name="Gearin G."/>
            <person name="Gellesch M."/>
            <person name="Goldberg J."/>
            <person name="Griggs A."/>
            <person name="Gujja S."/>
            <person name="Heiman D."/>
            <person name="Howarth C."/>
            <person name="Larson L."/>
            <person name="Lui A."/>
            <person name="MacDonald P.J.P."/>
            <person name="Montmayeur A."/>
            <person name="Murphy C."/>
            <person name="Neiman D."/>
            <person name="Pearson M."/>
            <person name="Priest M."/>
            <person name="Roberts A."/>
            <person name="Saif S."/>
            <person name="Shea T."/>
            <person name="Shenoy N."/>
            <person name="Sisk P."/>
            <person name="Stolte C."/>
            <person name="Sykes S."/>
            <person name="Wortman J."/>
            <person name="Nusbaum C."/>
            <person name="Birren B."/>
        </authorList>
    </citation>
    <scope>NUCLEOTIDE SEQUENCE [LARGE SCALE GENOMIC DNA]</scope>
    <source>
        <strain evidence="2 3">ACB7</strain>
    </source>
</reference>
<evidence type="ECO:0000313" key="2">
    <source>
        <dbReference type="EMBL" id="EHL11351.1"/>
    </source>
</evidence>
<dbReference type="SUPFAM" id="SSF143011">
    <property type="entry name" value="RelE-like"/>
    <property type="match status" value="1"/>
</dbReference>
<dbReference type="HOGENOM" id="CLU_147162_6_3_9"/>